<dbReference type="Proteomes" id="UP001597440">
    <property type="component" value="Unassembled WGS sequence"/>
</dbReference>
<proteinExistence type="predicted"/>
<keyword evidence="1" id="KW-1133">Transmembrane helix</keyword>
<dbReference type="RefSeq" id="WP_210353460.1">
    <property type="nucleotide sequence ID" value="NZ_JAEQMU010000001.1"/>
</dbReference>
<comment type="caution">
    <text evidence="4">The sequence shown here is derived from an EMBL/GenBank/DDBJ whole genome shotgun (WGS) entry which is preliminary data.</text>
</comment>
<dbReference type="PANTHER" id="PTHR30273:SF2">
    <property type="entry name" value="PROTEIN FECR"/>
    <property type="match status" value="1"/>
</dbReference>
<evidence type="ECO:0000313" key="4">
    <source>
        <dbReference type="EMBL" id="MFD2555094.1"/>
    </source>
</evidence>
<dbReference type="Pfam" id="PF16344">
    <property type="entry name" value="FecR_C"/>
    <property type="match status" value="1"/>
</dbReference>
<name>A0ABW5L264_9SPHI</name>
<feature type="domain" description="Protein FecR C-terminal" evidence="3">
    <location>
        <begin position="303"/>
        <end position="369"/>
    </location>
</feature>
<dbReference type="PANTHER" id="PTHR30273">
    <property type="entry name" value="PERIPLASMIC SIGNAL SENSOR AND SIGMA FACTOR ACTIVATOR FECR-RELATED"/>
    <property type="match status" value="1"/>
</dbReference>
<dbReference type="Gene3D" id="3.55.50.30">
    <property type="match status" value="1"/>
</dbReference>
<evidence type="ECO:0000259" key="2">
    <source>
        <dbReference type="Pfam" id="PF04773"/>
    </source>
</evidence>
<accession>A0ABW5L264</accession>
<feature type="domain" description="FecR protein" evidence="2">
    <location>
        <begin position="165"/>
        <end position="259"/>
    </location>
</feature>
<evidence type="ECO:0000259" key="3">
    <source>
        <dbReference type="Pfam" id="PF16344"/>
    </source>
</evidence>
<evidence type="ECO:0000256" key="1">
    <source>
        <dbReference type="SAM" id="Phobius"/>
    </source>
</evidence>
<dbReference type="InterPro" id="IPR012373">
    <property type="entry name" value="Ferrdict_sens_TM"/>
</dbReference>
<organism evidence="4 5">
    <name type="scientific">Sphingobacterium tabacisoli</name>
    <dbReference type="NCBI Taxonomy" id="2044855"/>
    <lineage>
        <taxon>Bacteria</taxon>
        <taxon>Pseudomonadati</taxon>
        <taxon>Bacteroidota</taxon>
        <taxon>Sphingobacteriia</taxon>
        <taxon>Sphingobacteriales</taxon>
        <taxon>Sphingobacteriaceae</taxon>
        <taxon>Sphingobacterium</taxon>
    </lineage>
</organism>
<gene>
    <name evidence="4" type="ORF">ACFSQW_11875</name>
</gene>
<feature type="transmembrane region" description="Helical" evidence="1">
    <location>
        <begin position="72"/>
        <end position="91"/>
    </location>
</feature>
<reference evidence="5" key="1">
    <citation type="journal article" date="2019" name="Int. J. Syst. Evol. Microbiol.">
        <title>The Global Catalogue of Microorganisms (GCM) 10K type strain sequencing project: providing services to taxonomists for standard genome sequencing and annotation.</title>
        <authorList>
            <consortium name="The Broad Institute Genomics Platform"/>
            <consortium name="The Broad Institute Genome Sequencing Center for Infectious Disease"/>
            <person name="Wu L."/>
            <person name="Ma J."/>
        </authorList>
    </citation>
    <scope>NUCLEOTIDE SEQUENCE [LARGE SCALE GENOMIC DNA]</scope>
    <source>
        <strain evidence="5">KCTC 52298</strain>
    </source>
</reference>
<keyword evidence="1" id="KW-0472">Membrane</keyword>
<dbReference type="EMBL" id="JBHULD010000014">
    <property type="protein sequence ID" value="MFD2555094.1"/>
    <property type="molecule type" value="Genomic_DNA"/>
</dbReference>
<sequence length="372" mass="41956">MEKNAKQLIEKYKAGNCMEEERKLVEQYFNVLVQGSTEWPKLSKMRESFESGKDIPQQYPLRRNTFWFWKKYGIAVACLLLIGGWLGYTYLEKEEPAASIPMVENDALPASNQAILVLGDGRRIDVDAMGSDSLIREMGVNIQKNSDGTISYQEVDDDMPVSYNQIITPKGGMYRVSLPDGTKVKLNAGTSLRYPNRFVGGTREVELVGEAYFEVKTNPSQPFVVKSRGQEVQVLGTKFNITAYAEDAKVRTTLAEGKINLKNLSTGAVKPLIPGQQAEVQGGRLTVQEADLTQVMAWLDNTFVFKGTDIRDIMLELSRWYDVEVDPRNLPNETFYATLPRTLRLSQVLAALEHTSTLKFTIQGRRVTVQYR</sequence>
<dbReference type="InterPro" id="IPR032508">
    <property type="entry name" value="FecR_C"/>
</dbReference>
<dbReference type="PIRSF" id="PIRSF018266">
    <property type="entry name" value="FecR"/>
    <property type="match status" value="1"/>
</dbReference>
<dbReference type="Gene3D" id="2.60.120.1440">
    <property type="match status" value="1"/>
</dbReference>
<dbReference type="Pfam" id="PF04773">
    <property type="entry name" value="FecR"/>
    <property type="match status" value="1"/>
</dbReference>
<keyword evidence="5" id="KW-1185">Reference proteome</keyword>
<dbReference type="InterPro" id="IPR006860">
    <property type="entry name" value="FecR"/>
</dbReference>
<evidence type="ECO:0000313" key="5">
    <source>
        <dbReference type="Proteomes" id="UP001597440"/>
    </source>
</evidence>
<protein>
    <submittedName>
        <fullName evidence="4">FecR family protein</fullName>
    </submittedName>
</protein>
<keyword evidence="1" id="KW-0812">Transmembrane</keyword>